<sequence>MPQRWTSLGCVHCAEGESLNSELADSLKAANDMYLRLNSYGVRAMAMVSRLAAEGEDKAIKNPGQKAWKRVAATVTKAEKGGVTEEQRQEVEEDEELVRLVAIVKEAVEACTSKRDELEFGPMAVTTVLASTDVPTALWTLPRLVNDRRPLRRNYEPPSSLASRAEAEKSAGGKQGTACKARYHGDRTERSGSVGDADGEGDGGAHC</sequence>
<accession>A0A8X7N3K6</accession>
<keyword evidence="3" id="KW-1185">Reference proteome</keyword>
<evidence type="ECO:0000313" key="3">
    <source>
        <dbReference type="Proteomes" id="UP000078113"/>
    </source>
</evidence>
<evidence type="ECO:0000313" key="2">
    <source>
        <dbReference type="EMBL" id="KAE8263311.1"/>
    </source>
</evidence>
<name>A0A8X7N3K6_9BASI</name>
<reference evidence="2" key="2">
    <citation type="journal article" date="2019" name="IMA Fungus">
        <title>Genome sequencing and comparison of five Tilletia species to identify candidate genes for the detection of regulated species infecting wheat.</title>
        <authorList>
            <person name="Nguyen H.D.T."/>
            <person name="Sultana T."/>
            <person name="Kesanakurti P."/>
            <person name="Hambleton S."/>
        </authorList>
    </citation>
    <scope>NUCLEOTIDE SEQUENCE</scope>
    <source>
        <strain evidence="2">DAOMC 236422</strain>
    </source>
</reference>
<dbReference type="AlphaFoldDB" id="A0A8X7N3K6"/>
<feature type="region of interest" description="Disordered" evidence="1">
    <location>
        <begin position="150"/>
        <end position="207"/>
    </location>
</feature>
<protein>
    <submittedName>
        <fullName evidence="2">Uncharacterized protein</fullName>
    </submittedName>
</protein>
<organism evidence="2 3">
    <name type="scientific">Tilletia walkeri</name>
    <dbReference type="NCBI Taxonomy" id="117179"/>
    <lineage>
        <taxon>Eukaryota</taxon>
        <taxon>Fungi</taxon>
        <taxon>Dikarya</taxon>
        <taxon>Basidiomycota</taxon>
        <taxon>Ustilaginomycotina</taxon>
        <taxon>Exobasidiomycetes</taxon>
        <taxon>Tilletiales</taxon>
        <taxon>Tilletiaceae</taxon>
        <taxon>Tilletia</taxon>
    </lineage>
</organism>
<reference evidence="2" key="1">
    <citation type="submission" date="2016-04" db="EMBL/GenBank/DDBJ databases">
        <authorList>
            <person name="Nguyen H.D."/>
            <person name="Samba Siva P."/>
            <person name="Cullis J."/>
            <person name="Levesque C.A."/>
            <person name="Hambleton S."/>
        </authorList>
    </citation>
    <scope>NUCLEOTIDE SEQUENCE</scope>
    <source>
        <strain evidence="2">DAOMC 236422</strain>
    </source>
</reference>
<proteinExistence type="predicted"/>
<dbReference type="Proteomes" id="UP000078113">
    <property type="component" value="Unassembled WGS sequence"/>
</dbReference>
<dbReference type="EMBL" id="LWDG02000668">
    <property type="protein sequence ID" value="KAE8263311.1"/>
    <property type="molecule type" value="Genomic_DNA"/>
</dbReference>
<gene>
    <name evidence="2" type="ORF">A4X09_0g7262</name>
</gene>
<evidence type="ECO:0000256" key="1">
    <source>
        <dbReference type="SAM" id="MobiDB-lite"/>
    </source>
</evidence>
<comment type="caution">
    <text evidence="2">The sequence shown here is derived from an EMBL/GenBank/DDBJ whole genome shotgun (WGS) entry which is preliminary data.</text>
</comment>